<dbReference type="AlphaFoldDB" id="A9TLK5"/>
<dbReference type="RefSeq" id="XP_024376717.1">
    <property type="nucleotide sequence ID" value="XM_024520949.2"/>
</dbReference>
<protein>
    <recommendedName>
        <fullName evidence="4">Photosystem II 5 kDa protein, chloroplastic</fullName>
    </recommendedName>
</protein>
<evidence type="ECO:0000313" key="3">
    <source>
        <dbReference type="Proteomes" id="UP000006727"/>
    </source>
</evidence>
<dbReference type="PaxDb" id="3218-PP1S259_76V6.1"/>
<dbReference type="PANTHER" id="PTHR34940:SF4">
    <property type="entry name" value="OS02G0581100 PROTEIN"/>
    <property type="match status" value="1"/>
</dbReference>
<dbReference type="PANTHER" id="PTHR34940">
    <property type="entry name" value="PHOTOSYSTEM II 5 KDA PROTEIN, CHLOROPLASTIC"/>
    <property type="match status" value="1"/>
</dbReference>
<reference evidence="1 3" key="1">
    <citation type="journal article" date="2008" name="Science">
        <title>The Physcomitrella genome reveals evolutionary insights into the conquest of land by plants.</title>
        <authorList>
            <person name="Rensing S."/>
            <person name="Lang D."/>
            <person name="Zimmer A."/>
            <person name="Terry A."/>
            <person name="Salamov A."/>
            <person name="Shapiro H."/>
            <person name="Nishiyama T."/>
            <person name="Perroud P.-F."/>
            <person name="Lindquist E."/>
            <person name="Kamisugi Y."/>
            <person name="Tanahashi T."/>
            <person name="Sakakibara K."/>
            <person name="Fujita T."/>
            <person name="Oishi K."/>
            <person name="Shin-I T."/>
            <person name="Kuroki Y."/>
            <person name="Toyoda A."/>
            <person name="Suzuki Y."/>
            <person name="Hashimoto A."/>
            <person name="Yamaguchi K."/>
            <person name="Sugano A."/>
            <person name="Kohara Y."/>
            <person name="Fujiyama A."/>
            <person name="Anterola A."/>
            <person name="Aoki S."/>
            <person name="Ashton N."/>
            <person name="Barbazuk W.B."/>
            <person name="Barker E."/>
            <person name="Bennetzen J."/>
            <person name="Bezanilla M."/>
            <person name="Blankenship R."/>
            <person name="Cho S.H."/>
            <person name="Dutcher S."/>
            <person name="Estelle M."/>
            <person name="Fawcett J.A."/>
            <person name="Gundlach H."/>
            <person name="Hanada K."/>
            <person name="Heyl A."/>
            <person name="Hicks K.A."/>
            <person name="Hugh J."/>
            <person name="Lohr M."/>
            <person name="Mayer K."/>
            <person name="Melkozernov A."/>
            <person name="Murata T."/>
            <person name="Nelson D."/>
            <person name="Pils B."/>
            <person name="Prigge M."/>
            <person name="Reiss B."/>
            <person name="Renner T."/>
            <person name="Rombauts S."/>
            <person name="Rushton P."/>
            <person name="Sanderfoot A."/>
            <person name="Schween G."/>
            <person name="Shiu S.-H."/>
            <person name="Stueber K."/>
            <person name="Theodoulou F.L."/>
            <person name="Tu H."/>
            <person name="Van de Peer Y."/>
            <person name="Verrier P.J."/>
            <person name="Waters E."/>
            <person name="Wood A."/>
            <person name="Yang L."/>
            <person name="Cove D."/>
            <person name="Cuming A."/>
            <person name="Hasebe M."/>
            <person name="Lucas S."/>
            <person name="Mishler D.B."/>
            <person name="Reski R."/>
            <person name="Grigoriev I."/>
            <person name="Quatrano R.S."/>
            <person name="Boore J.L."/>
        </authorList>
    </citation>
    <scope>NUCLEOTIDE SEQUENCE [LARGE SCALE GENOMIC DNA]</scope>
    <source>
        <strain evidence="2 3">cv. Gransden 2004</strain>
    </source>
</reference>
<dbReference type="HOGENOM" id="CLU_2113064_0_0_1"/>
<evidence type="ECO:0000313" key="2">
    <source>
        <dbReference type="EnsemblPlants" id="Pp3c5_690V3.1"/>
    </source>
</evidence>
<dbReference type="OMA" id="TYANICV"/>
<evidence type="ECO:0000313" key="1">
    <source>
        <dbReference type="EMBL" id="PNR53376.1"/>
    </source>
</evidence>
<dbReference type="EnsemblPlants" id="Pp3c5_690V3.1">
    <property type="protein sequence ID" value="Pp3c5_690V3.1"/>
    <property type="gene ID" value="Pp3c5_690"/>
</dbReference>
<dbReference type="Gramene" id="Pp3c5_690V3.1">
    <property type="protein sequence ID" value="Pp3c5_690V3.1"/>
    <property type="gene ID" value="Pp3c5_690"/>
</dbReference>
<dbReference type="EMBL" id="ABEU02000005">
    <property type="protein sequence ID" value="PNR53376.1"/>
    <property type="molecule type" value="Genomic_DNA"/>
</dbReference>
<reference evidence="1 3" key="2">
    <citation type="journal article" date="2018" name="Plant J.">
        <title>The Physcomitrella patens chromosome-scale assembly reveals moss genome structure and evolution.</title>
        <authorList>
            <person name="Lang D."/>
            <person name="Ullrich K.K."/>
            <person name="Murat F."/>
            <person name="Fuchs J."/>
            <person name="Jenkins J."/>
            <person name="Haas F.B."/>
            <person name="Piednoel M."/>
            <person name="Gundlach H."/>
            <person name="Van Bel M."/>
            <person name="Meyberg R."/>
            <person name="Vives C."/>
            <person name="Morata J."/>
            <person name="Symeonidi A."/>
            <person name="Hiss M."/>
            <person name="Muchero W."/>
            <person name="Kamisugi Y."/>
            <person name="Saleh O."/>
            <person name="Blanc G."/>
            <person name="Decker E.L."/>
            <person name="van Gessel N."/>
            <person name="Grimwood J."/>
            <person name="Hayes R.D."/>
            <person name="Graham S.W."/>
            <person name="Gunter L.E."/>
            <person name="McDaniel S.F."/>
            <person name="Hoernstein S.N.W."/>
            <person name="Larsson A."/>
            <person name="Li F.W."/>
            <person name="Perroud P.F."/>
            <person name="Phillips J."/>
            <person name="Ranjan P."/>
            <person name="Rokshar D.S."/>
            <person name="Rothfels C.J."/>
            <person name="Schneider L."/>
            <person name="Shu S."/>
            <person name="Stevenson D.W."/>
            <person name="Thummler F."/>
            <person name="Tillich M."/>
            <person name="Villarreal Aguilar J.C."/>
            <person name="Widiez T."/>
            <person name="Wong G.K."/>
            <person name="Wymore A."/>
            <person name="Zhang Y."/>
            <person name="Zimmer A.D."/>
            <person name="Quatrano R.S."/>
            <person name="Mayer K.F.X."/>
            <person name="Goodstein D."/>
            <person name="Casacuberta J.M."/>
            <person name="Vandepoele K."/>
            <person name="Reski R."/>
            <person name="Cuming A.C."/>
            <person name="Tuskan G.A."/>
            <person name="Maumus F."/>
            <person name="Salse J."/>
            <person name="Schmutz J."/>
            <person name="Rensing S.A."/>
        </authorList>
    </citation>
    <scope>NUCLEOTIDE SEQUENCE [LARGE SCALE GENOMIC DNA]</scope>
    <source>
        <strain evidence="2 3">cv. Gransden 2004</strain>
    </source>
</reference>
<evidence type="ECO:0008006" key="4">
    <source>
        <dbReference type="Google" id="ProtNLM"/>
    </source>
</evidence>
<gene>
    <name evidence="2" type="primary">LOC112282855</name>
    <name evidence="1" type="ORF">PHYPA_007051</name>
</gene>
<dbReference type="Gramene" id="Pp3c5_690V3.2">
    <property type="protein sequence ID" value="Pp3c5_690V3.2"/>
    <property type="gene ID" value="Pp3c5_690"/>
</dbReference>
<dbReference type="InterPro" id="IPR040296">
    <property type="entry name" value="PSBT"/>
</dbReference>
<dbReference type="GeneID" id="112282855"/>
<dbReference type="OrthoDB" id="686716at2759"/>
<reference evidence="2" key="3">
    <citation type="submission" date="2020-12" db="UniProtKB">
        <authorList>
            <consortium name="EnsemblPlants"/>
        </authorList>
    </citation>
    <scope>IDENTIFICATION</scope>
</reference>
<sequence length="115" mass="11440">MAGLVATSAVVGACASLAGERIATPARPAAVSVQMAPVRCSARSDAEIVNRRAMLAAAAASVLAIATPAMAVTEGTPQKAGTGLQYDGPKKGSKEAKKTYANICVSQPTASICHG</sequence>
<keyword evidence="3" id="KW-1185">Reference proteome</keyword>
<dbReference type="EnsemblPlants" id="Pp3c5_690V3.2">
    <property type="protein sequence ID" value="Pp3c5_690V3.2"/>
    <property type="gene ID" value="Pp3c5_690"/>
</dbReference>
<accession>A9TLK5</accession>
<dbReference type="Proteomes" id="UP000006727">
    <property type="component" value="Chromosome 5"/>
</dbReference>
<proteinExistence type="predicted"/>
<name>A9TLK5_PHYPA</name>
<organism evidence="1">
    <name type="scientific">Physcomitrium patens</name>
    <name type="common">Spreading-leaved earth moss</name>
    <name type="synonym">Physcomitrella patens</name>
    <dbReference type="NCBI Taxonomy" id="3218"/>
    <lineage>
        <taxon>Eukaryota</taxon>
        <taxon>Viridiplantae</taxon>
        <taxon>Streptophyta</taxon>
        <taxon>Embryophyta</taxon>
        <taxon>Bryophyta</taxon>
        <taxon>Bryophytina</taxon>
        <taxon>Bryopsida</taxon>
        <taxon>Funariidae</taxon>
        <taxon>Funariales</taxon>
        <taxon>Funariaceae</taxon>
        <taxon>Physcomitrium</taxon>
    </lineage>
</organism>